<name>A0AAX1NDE9_9BACT</name>
<evidence type="ECO:0000313" key="2">
    <source>
        <dbReference type="EMBL" id="QWG05536.1"/>
    </source>
</evidence>
<protein>
    <submittedName>
        <fullName evidence="2">DUF695 domain-containing protein</fullName>
    </submittedName>
</protein>
<organism evidence="2 3">
    <name type="scientific">Flammeovirga yaeyamensis</name>
    <dbReference type="NCBI Taxonomy" id="367791"/>
    <lineage>
        <taxon>Bacteria</taxon>
        <taxon>Pseudomonadati</taxon>
        <taxon>Bacteroidota</taxon>
        <taxon>Cytophagia</taxon>
        <taxon>Cytophagales</taxon>
        <taxon>Flammeovirgaceae</taxon>
        <taxon>Flammeovirga</taxon>
    </lineage>
</organism>
<dbReference type="Pfam" id="PF05117">
    <property type="entry name" value="DUF695"/>
    <property type="match status" value="1"/>
</dbReference>
<dbReference type="KEGG" id="fya:KMW28_24255"/>
<dbReference type="Proteomes" id="UP000678679">
    <property type="component" value="Chromosome 2"/>
</dbReference>
<gene>
    <name evidence="2" type="ORF">KMW28_24255</name>
</gene>
<evidence type="ECO:0000259" key="1">
    <source>
        <dbReference type="Pfam" id="PF05117"/>
    </source>
</evidence>
<dbReference type="InterPro" id="IPR016097">
    <property type="entry name" value="DUF695"/>
</dbReference>
<evidence type="ECO:0000313" key="3">
    <source>
        <dbReference type="Proteomes" id="UP000678679"/>
    </source>
</evidence>
<proteinExistence type="predicted"/>
<reference evidence="2 3" key="1">
    <citation type="submission" date="2021-05" db="EMBL/GenBank/DDBJ databases">
        <title>Comparative genomic studies on the polysaccharide-degrading batcterial strains of the Flammeovirga genus.</title>
        <authorList>
            <person name="Zewei F."/>
            <person name="Zheng Z."/>
            <person name="Yu L."/>
            <person name="Ruyue G."/>
            <person name="Yanhong M."/>
            <person name="Yuanyuan C."/>
            <person name="Jingyan G."/>
            <person name="Wenjun H."/>
        </authorList>
    </citation>
    <scope>NUCLEOTIDE SEQUENCE [LARGE SCALE GENOMIC DNA]</scope>
    <source>
        <strain evidence="2 3">NBRC:100898</strain>
    </source>
</reference>
<dbReference type="RefSeq" id="WP_169661813.1">
    <property type="nucleotide sequence ID" value="NZ_CP076133.1"/>
</dbReference>
<feature type="domain" description="DUF695" evidence="1">
    <location>
        <begin position="240"/>
        <end position="358"/>
    </location>
</feature>
<accession>A0AAX1NDE9</accession>
<keyword evidence="3" id="KW-1185">Reference proteome</keyword>
<dbReference type="EMBL" id="CP076133">
    <property type="protein sequence ID" value="QWG05536.1"/>
    <property type="molecule type" value="Genomic_DNA"/>
</dbReference>
<sequence length="365" mass="42858">MNFIEKIFGKKKDEPINTNADFWNWFIKNEKDFYKIVKQDTNIEKGFFDKLSPKLDELKEGYFFLSGMFDKNTVELIITPDGDVKNVVFVEVLIASAPKIDNWKFTALKPTLDIKDVSINMSGLKFNEEKLSFYANNNPEFPDEIDITIIHSDQNSENRSAIINGVYIFLDNYLGELNFLEIIDNLDFQESKDAEQDLIPIGKLKDYITWRQKEFIEKYDGIRTNSDKDLCSILQATLKNGRKLIATINTDLITWDRKASHPWMLNIEIKYDGESNNGMPDDSTYEKLNNLEEELLEELKDKEGYLYIGRQTADNLREIYFACNDFRKPSTVAYSLQQKYKDSEEIEYDIFKDKYWKSLRRFDVS</sequence>
<dbReference type="AlphaFoldDB" id="A0AAX1NDE9"/>